<reference evidence="7 8" key="1">
    <citation type="submission" date="2016-06" db="EMBL/GenBank/DDBJ databases">
        <authorList>
            <person name="Kjaerup R.B."/>
            <person name="Dalgaard T.S."/>
            <person name="Juul-Madsen H.R."/>
        </authorList>
    </citation>
    <scope>NUCLEOTIDE SEQUENCE [LARGE SCALE GENOMIC DNA]</scope>
    <source>
        <strain evidence="7 8">CECT 8886</strain>
    </source>
</reference>
<accession>A0A1A8T0J4</accession>
<dbReference type="UniPathway" id="UPA00030"/>
<evidence type="ECO:0000256" key="4">
    <source>
        <dbReference type="ARBA" id="ARBA00023136"/>
    </source>
</evidence>
<protein>
    <recommendedName>
        <fullName evidence="6">Lipid A biosynthesis acyltransferase</fullName>
        <ecNumber evidence="6">2.3.1.243</ecNumber>
    </recommendedName>
    <alternativeName>
        <fullName evidence="6">Kdo(2)-lauroyl-lipid IV(A) acyltransferase</fullName>
    </alternativeName>
</protein>
<sequence>MSIQDKYVHNPTFEWRFLLPQYWLTWIGLLFAVSLAFVPFRIRDKLASKMAHLLVTRRSSSTIKRARINLEQCFPEKSLAEREDILKRCCETALQFYLGYAGLLVRSKRHNQSKGSMIGAEHLLPLLDRGEKIIALVPHCWAIDYAAVMIAAKGYQVSTMMKPQKQKILDWLIHKQRMQYGGKIYPREVGIKPFLKSVKEGYLGYYLPDEDLGPQHSVFVPFFGAQKATMKGLGKFAKLTKAVVVPMLPTYNAENGQYELFILPALENFPTGDEEQDAIAMNQAMETLIAEHPEQYMWILNLLRSRPDGSKLY</sequence>
<organism evidence="7 8">
    <name type="scientific">Marinomonas spartinae</name>
    <dbReference type="NCBI Taxonomy" id="1792290"/>
    <lineage>
        <taxon>Bacteria</taxon>
        <taxon>Pseudomonadati</taxon>
        <taxon>Pseudomonadota</taxon>
        <taxon>Gammaproteobacteria</taxon>
        <taxon>Oceanospirillales</taxon>
        <taxon>Oceanospirillaceae</taxon>
        <taxon>Marinomonas</taxon>
    </lineage>
</organism>
<keyword evidence="8" id="KW-1185">Reference proteome</keyword>
<name>A0A1A8T0J4_9GAMM</name>
<dbReference type="PANTHER" id="PTHR30606">
    <property type="entry name" value="LIPID A BIOSYNTHESIS LAUROYL ACYLTRANSFERASE"/>
    <property type="match status" value="1"/>
</dbReference>
<keyword evidence="3 6" id="KW-0808">Transferase</keyword>
<dbReference type="STRING" id="1792290.MSP8886_00261"/>
<comment type="catalytic activity">
    <reaction evidence="6">
        <text>an alpha-Kdo-(2-&gt;4)-alpha-Kdo-(2-&gt;6)-(acyl)-lipid IVA + a fatty acyl-[ACP] = an alpha-Kdo-(2-&gt;4)-alpha-Kdo-(2-&gt;6)-lipid A + holo-[ACP]</text>
        <dbReference type="Rhea" id="RHEA:69400"/>
        <dbReference type="Rhea" id="RHEA-COMP:9685"/>
        <dbReference type="Rhea" id="RHEA-COMP:14125"/>
        <dbReference type="ChEBI" id="CHEBI:64479"/>
        <dbReference type="ChEBI" id="CHEBI:138651"/>
        <dbReference type="ChEBI" id="CHEBI:176430"/>
        <dbReference type="ChEBI" id="CHEBI:176431"/>
        <dbReference type="EC" id="2.3.1.243"/>
    </reaction>
</comment>
<proteinExistence type="inferred from homology"/>
<feature type="transmembrane region" description="Helical" evidence="6">
    <location>
        <begin position="20"/>
        <end position="40"/>
    </location>
</feature>
<dbReference type="EMBL" id="FLOB01000001">
    <property type="protein sequence ID" value="SBS25378.1"/>
    <property type="molecule type" value="Genomic_DNA"/>
</dbReference>
<dbReference type="NCBIfam" id="NF006507">
    <property type="entry name" value="PRK08943.1"/>
    <property type="match status" value="1"/>
</dbReference>
<dbReference type="InterPro" id="IPR011921">
    <property type="entry name" value="Lipid_A_MsbB"/>
</dbReference>
<evidence type="ECO:0000256" key="6">
    <source>
        <dbReference type="HAMAP-Rule" id="MF_01944"/>
    </source>
</evidence>
<comment type="subcellular location">
    <subcellularLocation>
        <location evidence="6">Cell inner membrane</location>
        <topology evidence="6">Single-pass membrane protein</topology>
    </subcellularLocation>
</comment>
<dbReference type="PIRSF" id="PIRSF026649">
    <property type="entry name" value="MsbB"/>
    <property type="match status" value="1"/>
</dbReference>
<evidence type="ECO:0000256" key="1">
    <source>
        <dbReference type="ARBA" id="ARBA00022475"/>
    </source>
</evidence>
<evidence type="ECO:0000256" key="2">
    <source>
        <dbReference type="ARBA" id="ARBA00022519"/>
    </source>
</evidence>
<comment type="similarity">
    <text evidence="6">Belongs to the LpxL/LpxM/LpxP family. LpxM subfamily.</text>
</comment>
<comment type="pathway">
    <text evidence="6">Bacterial outer membrane biogenesis; lipopolysaccharide biosynthesis.</text>
</comment>
<dbReference type="EC" id="2.3.1.243" evidence="6"/>
<dbReference type="InterPro" id="IPR004960">
    <property type="entry name" value="LipA_acyltrans"/>
</dbReference>
<dbReference type="PANTHER" id="PTHR30606:SF4">
    <property type="entry name" value="LIPID A BIOSYNTHESIS MYRISTOYLTRANSFERASE"/>
    <property type="match status" value="1"/>
</dbReference>
<keyword evidence="1 6" id="KW-1003">Cell membrane</keyword>
<gene>
    <name evidence="7" type="primary">msbB</name>
    <name evidence="6" type="synonym">lpxM</name>
    <name evidence="7" type="ORF">MSP8886_00261</name>
</gene>
<dbReference type="AlphaFoldDB" id="A0A1A8T0J4"/>
<dbReference type="GO" id="GO:0036104">
    <property type="term" value="P:Kdo2-lipid A biosynthetic process"/>
    <property type="evidence" value="ECO:0007669"/>
    <property type="project" value="UniProtKB-UniRule"/>
</dbReference>
<feature type="short sequence motif" description="HXXXXD motif" evidence="6">
    <location>
        <begin position="139"/>
        <end position="144"/>
    </location>
</feature>
<dbReference type="UniPathway" id="UPA00360">
    <property type="reaction ID" value="UER00486"/>
</dbReference>
<keyword evidence="6" id="KW-0448">Lipopolysaccharide biosynthesis</keyword>
<evidence type="ECO:0000313" key="7">
    <source>
        <dbReference type="EMBL" id="SBS25378.1"/>
    </source>
</evidence>
<keyword evidence="2 6" id="KW-0997">Cell inner membrane</keyword>
<evidence type="ECO:0000313" key="8">
    <source>
        <dbReference type="Proteomes" id="UP000092544"/>
    </source>
</evidence>
<keyword evidence="6" id="KW-1133">Transmembrane helix</keyword>
<keyword evidence="5 6" id="KW-0012">Acyltransferase</keyword>
<dbReference type="GO" id="GO:0005886">
    <property type="term" value="C:plasma membrane"/>
    <property type="evidence" value="ECO:0007669"/>
    <property type="project" value="UniProtKB-SubCell"/>
</dbReference>
<dbReference type="GO" id="GO:0009276">
    <property type="term" value="C:Gram-negative-bacterium-type cell wall"/>
    <property type="evidence" value="ECO:0007669"/>
    <property type="project" value="InterPro"/>
</dbReference>
<evidence type="ECO:0000256" key="5">
    <source>
        <dbReference type="ARBA" id="ARBA00023315"/>
    </source>
</evidence>
<comment type="pathway">
    <text evidence="6">Glycolipid biosynthesis; KDO(2)-lipid A biosynthesis; KDO(2)-lipid A from CMP-3-deoxy-D-manno-octulosonate and lipid IV(A): step 4/4.</text>
</comment>
<dbReference type="OrthoDB" id="9803456at2"/>
<comment type="function">
    <text evidence="6">Catalyzes the transfer of an acyl chain from an acyl-[acyl-carrier-protein] (ACP) to a Kdo(2)-(acyl)-lipid IV(A) to form a Kdo(2)-lipid A.</text>
</comment>
<dbReference type="GO" id="GO:0016747">
    <property type="term" value="F:acyltransferase activity, transferring groups other than amino-acyl groups"/>
    <property type="evidence" value="ECO:0007669"/>
    <property type="project" value="InterPro"/>
</dbReference>
<dbReference type="GO" id="GO:0009103">
    <property type="term" value="P:lipopolysaccharide biosynthetic process"/>
    <property type="evidence" value="ECO:0007669"/>
    <property type="project" value="UniProtKB-UniRule"/>
</dbReference>
<evidence type="ECO:0000256" key="3">
    <source>
        <dbReference type="ARBA" id="ARBA00022679"/>
    </source>
</evidence>
<keyword evidence="6" id="KW-0812">Transmembrane</keyword>
<dbReference type="Proteomes" id="UP000092544">
    <property type="component" value="Unassembled WGS sequence"/>
</dbReference>
<dbReference type="CDD" id="cd07984">
    <property type="entry name" value="LPLAT_LABLAT-like"/>
    <property type="match status" value="1"/>
</dbReference>
<dbReference type="NCBIfam" id="TIGR02208">
    <property type="entry name" value="lipid_A_msbB"/>
    <property type="match status" value="1"/>
</dbReference>
<dbReference type="Pfam" id="PF03279">
    <property type="entry name" value="Lip_A_acyltrans"/>
    <property type="match status" value="1"/>
</dbReference>
<dbReference type="HAMAP" id="MF_01944">
    <property type="entry name" value="Lipid_A_LpxM"/>
    <property type="match status" value="1"/>
</dbReference>
<dbReference type="RefSeq" id="WP_067011921.1">
    <property type="nucleotide sequence ID" value="NZ_FLOB01000001.1"/>
</dbReference>
<keyword evidence="4 6" id="KW-0472">Membrane</keyword>